<dbReference type="InterPro" id="IPR036396">
    <property type="entry name" value="Cyt_P450_sf"/>
</dbReference>
<dbReference type="Proteomes" id="UP001521222">
    <property type="component" value="Unassembled WGS sequence"/>
</dbReference>
<name>A0ABR3RWJ6_9PLEO</name>
<feature type="transmembrane region" description="Helical" evidence="1">
    <location>
        <begin position="21"/>
        <end position="41"/>
    </location>
</feature>
<keyword evidence="1" id="KW-0812">Transmembrane</keyword>
<comment type="caution">
    <text evidence="2">The sequence shown here is derived from an EMBL/GenBank/DDBJ whole genome shotgun (WGS) entry which is preliminary data.</text>
</comment>
<dbReference type="PANTHER" id="PTHR24306">
    <property type="match status" value="1"/>
</dbReference>
<protein>
    <recommendedName>
        <fullName evidence="4">Cytochrome P450</fullName>
    </recommendedName>
</protein>
<keyword evidence="1" id="KW-1133">Transmembrane helix</keyword>
<proteinExistence type="predicted"/>
<evidence type="ECO:0000313" key="2">
    <source>
        <dbReference type="EMBL" id="KAL1608722.1"/>
    </source>
</evidence>
<reference evidence="2 3" key="1">
    <citation type="submission" date="2024-02" db="EMBL/GenBank/DDBJ databases">
        <title>De novo assembly and annotation of 12 fungi associated with fruit tree decline syndrome in Ontario, Canada.</title>
        <authorList>
            <person name="Sulman M."/>
            <person name="Ellouze W."/>
            <person name="Ilyukhin E."/>
        </authorList>
    </citation>
    <scope>NUCLEOTIDE SEQUENCE [LARGE SCALE GENOMIC DNA]</scope>
    <source>
        <strain evidence="2 3">M97-236</strain>
    </source>
</reference>
<dbReference type="PANTHER" id="PTHR24306:SF7">
    <property type="entry name" value="AHBB"/>
    <property type="match status" value="1"/>
</dbReference>
<accession>A0ABR3RWJ6</accession>
<evidence type="ECO:0008006" key="4">
    <source>
        <dbReference type="Google" id="ProtNLM"/>
    </source>
</evidence>
<dbReference type="EMBL" id="JAKIXB020000005">
    <property type="protein sequence ID" value="KAL1608722.1"/>
    <property type="molecule type" value="Genomic_DNA"/>
</dbReference>
<evidence type="ECO:0000256" key="1">
    <source>
        <dbReference type="SAM" id="Phobius"/>
    </source>
</evidence>
<sequence>MASFKGLFLAVYASNGIIRTLFLPVWYIMLLSPFILAVAYYYGLGQTLQNLLGGDFSWFDILPQFALSAVFLLLPTRLLSSSGGTSKSKDGGKIRVQSLPYWIPGIRHLGSISLNGEKWLKGVRDSTSHGVISYQAAGAKHVVIFSEGILEELYKKSSSLGEHIPSRWAILRNAFGISKSFEKEYSKLQPTIKEVVSTEIFQDTALESLVAASCKILSESVPDLITFNSSVVDQMQWERVATIELTDGTSEAECDFFILINDFCCNAVLGPIAGSQFPESYQLLASDLADLNKHYYALSLGLPRLSPIQGLPTAALARKRLLQNFTRLFTELTHPKARRVPDDDESVSEEETDADTATPLARLNELFTKHDVPLPARASIALELLHSIFAEVVPLAFWTLLHVYSSSTWPLAQSDQETPFQKIKEETKSWAKACQPPSIHPLFPAPPEISFTTNAQLYSPNTFPYLKSCINEARRLYSSSATVYTVEQPIVLVEKGLRPGVEDQWELEAGSHIDLGLSKTLINSSAANFAKPDTFQSDRFLKSAPSRSIAQSPDDISGSYKTALLVSIMAGVVQLWEISAAPKKTFMEKMIEVRDEAIAGAAALDGDGKVNKSNSRVDKDKGEKKTGVWVIPQALDAASIKVPKTDIRVRIRRRENLPPPLVPRKR</sequence>
<keyword evidence="1" id="KW-0472">Membrane</keyword>
<dbReference type="Gene3D" id="1.10.630.10">
    <property type="entry name" value="Cytochrome P450"/>
    <property type="match status" value="1"/>
</dbReference>
<dbReference type="SUPFAM" id="SSF48264">
    <property type="entry name" value="Cytochrome P450"/>
    <property type="match status" value="1"/>
</dbReference>
<evidence type="ECO:0000313" key="3">
    <source>
        <dbReference type="Proteomes" id="UP001521222"/>
    </source>
</evidence>
<gene>
    <name evidence="2" type="ORF">SLS59_001912</name>
</gene>
<organism evidence="2 3">
    <name type="scientific">Nothophoma quercina</name>
    <dbReference type="NCBI Taxonomy" id="749835"/>
    <lineage>
        <taxon>Eukaryota</taxon>
        <taxon>Fungi</taxon>
        <taxon>Dikarya</taxon>
        <taxon>Ascomycota</taxon>
        <taxon>Pezizomycotina</taxon>
        <taxon>Dothideomycetes</taxon>
        <taxon>Pleosporomycetidae</taxon>
        <taxon>Pleosporales</taxon>
        <taxon>Pleosporineae</taxon>
        <taxon>Didymellaceae</taxon>
        <taxon>Nothophoma</taxon>
    </lineage>
</organism>
<keyword evidence="3" id="KW-1185">Reference proteome</keyword>